<proteinExistence type="predicted"/>
<comment type="caution">
    <text evidence="2">The sequence shown here is derived from an EMBL/GenBank/DDBJ whole genome shotgun (WGS) entry which is preliminary data.</text>
</comment>
<evidence type="ECO:0000313" key="3">
    <source>
        <dbReference type="Proteomes" id="UP000309788"/>
    </source>
</evidence>
<accession>A0A5R9K894</accession>
<dbReference type="InterPro" id="IPR026444">
    <property type="entry name" value="Secre_tail"/>
</dbReference>
<dbReference type="NCBIfam" id="TIGR04183">
    <property type="entry name" value="Por_Secre_tail"/>
    <property type="match status" value="1"/>
</dbReference>
<feature type="signal peptide" evidence="1">
    <location>
        <begin position="1"/>
        <end position="20"/>
    </location>
</feature>
<feature type="chain" id="PRO_5024378669" evidence="1">
    <location>
        <begin position="21"/>
        <end position="1420"/>
    </location>
</feature>
<evidence type="ECO:0000256" key="1">
    <source>
        <dbReference type="SAM" id="SignalP"/>
    </source>
</evidence>
<dbReference type="OrthoDB" id="902571at2"/>
<reference evidence="2 3" key="1">
    <citation type="submission" date="2019-05" db="EMBL/GenBank/DDBJ databases">
        <authorList>
            <person name="Qu J.-H."/>
        </authorList>
    </citation>
    <scope>NUCLEOTIDE SEQUENCE [LARGE SCALE GENOMIC DNA]</scope>
    <source>
        <strain evidence="2 3">Z12</strain>
    </source>
</reference>
<dbReference type="EMBL" id="VCEI01000028">
    <property type="protein sequence ID" value="TLU90327.1"/>
    <property type="molecule type" value="Genomic_DNA"/>
</dbReference>
<protein>
    <submittedName>
        <fullName evidence="2">T9SS type A sorting domain-containing protein</fullName>
    </submittedName>
</protein>
<keyword evidence="3" id="KW-1185">Reference proteome</keyword>
<gene>
    <name evidence="2" type="ORF">FEM55_17325</name>
</gene>
<keyword evidence="1" id="KW-0732">Signal</keyword>
<organism evidence="2 3">
    <name type="scientific">Dyadobacter sediminis</name>
    <dbReference type="NCBI Taxonomy" id="1493691"/>
    <lineage>
        <taxon>Bacteria</taxon>
        <taxon>Pseudomonadati</taxon>
        <taxon>Bacteroidota</taxon>
        <taxon>Cytophagia</taxon>
        <taxon>Cytophagales</taxon>
        <taxon>Spirosomataceae</taxon>
        <taxon>Dyadobacter</taxon>
    </lineage>
</organism>
<evidence type="ECO:0000313" key="2">
    <source>
        <dbReference type="EMBL" id="TLU90327.1"/>
    </source>
</evidence>
<sequence length="1420" mass="156466">MKFGNLLLLTLLLCTNLAAGQNNVPQILLTDAYDLSLCAYAETKIPAQINGTFNSNNKFYIQFYALYNDKQIARYEAVYKNGNFVFTINDDKLESYTQLSYQISSTSPVTQTTIYSRPFYNRGKVLLSRHAGEPDTLNAGTEIVMHIDITTNNPVTVMLSDSSEHEILPTGNNQLGIAFIASKTADLFIVKSVNSCNVAVPFSGKVPVTVNPISIIPTKINNTTLCEGSEMELSYDENGGVIPETATFKLRFLKLSYSDSNEKRTFEIPAKRKSNGVLTARLPDDILLYSMLYQVAIVVDGPKLLSPYSKPFAIYEKPVASFQSQSDSVRLGEDFALWFNVSGPEPYSIELNNGNSYTLDNNLNLNFRLKKTETFSIKSLKTPCGVTTDLPKQTVVATVLPGIAIDAPVQQKREICENQKLRLPFVTNAVLNASTKFTVEGITSKNTVYQFEAKLVNDSIEFFIPHSPASWITEGYFSITGFRIKTANPSYTSEIRYGFTIRGIPRVTYATSNSRTLPYPQYYSYNLIVSGGIPFDLVDYKGEKTYVDYSEKGEEVFAAASGNFAPKSIENSCYANSDLPRLDLAVNSYSAQKPVIIVHPPVQKYLCDPDSIEVSFDGLGQFGNGNEFQITQPNNPNNVLLAVKKPGRYKLPVSAFVNQKYAFISIKSTVPEIWGTAGLPLIIESKPKLTFYEGFDGTAQNPIVLGVDTGPHFSIQLDNFSPYTAEYTDGTNDYHSEQKSQYHTFRPALPRLKVTAFTLKSLTNVCGTTDVNLTSYLYWNSYKLGMKYFTDNHVYCAGEEITVPFTIENGNAPNGTTFYLQVKKDEEEFRTILSNKTGADFRYLIPESMEGTYDIRVITDEQISTEGKRIVVNRKPSATISFGSQNTVNPGEIKYGQEITIDFKLTGGGPWKVMVSGMQETEFSGDSFSSFYKITKSTQFQLQSVSNQCGYGPVSGSAAVKVKPQILSLKPETDNVCSGTAINVKYQVAGDLPAGEKVGFYLTNANKTRFDLTKVTATSGTISLPVSPNMHSGSYELTCYITGTNVSFSQLVNINKAPDIELSGNATINPGEFAFINILAKSEGNQQVRITLSDGTSGAFQFFSNYGTYSIKVSPTVTTTYTIVSSESNCGAVRSFGSAKVIVNPPSDRTLKIAGFNKSAFCEKDTVLVYYTKSGTFSADNQFTVQIMDNQGKVAKNLITTGKESPLQFIVPSGFSTTEGYRIRLAATDGNTVSGDFQQTVWFSTKASASFASSIVNLDTTRKAQVVVLLNGTGPWRYSYGNDLGAINRYADISPDTMLVASNEPSAYFKLLSVSNACGIGSINEPSAIKVEVILGAEEPIIDSDKISIGPNPTEDWVTVRFATNSLRTLTLYNLSGIPFWMQNSSEKEVVLSLEQFPSGIYLLKLEQKERMQIFRIIKQ</sequence>
<name>A0A5R9K894_9BACT</name>
<dbReference type="Proteomes" id="UP000309788">
    <property type="component" value="Unassembled WGS sequence"/>
</dbReference>
<dbReference type="RefSeq" id="WP_138282662.1">
    <property type="nucleotide sequence ID" value="NZ_BMGE01000005.1"/>
</dbReference>